<comment type="function">
    <text evidence="1">Required for the transposition of the insertion element.</text>
</comment>
<evidence type="ECO:0000256" key="1">
    <source>
        <dbReference type="ARBA" id="ARBA00002190"/>
    </source>
</evidence>
<dbReference type="EMBL" id="CP034587">
    <property type="protein sequence ID" value="AZQ74750.1"/>
    <property type="molecule type" value="Genomic_DNA"/>
</dbReference>
<dbReference type="AlphaFoldDB" id="A0A3S9PQW2"/>
<dbReference type="Proteomes" id="UP000267900">
    <property type="component" value="Chromosome"/>
</dbReference>
<dbReference type="GO" id="GO:0006313">
    <property type="term" value="P:DNA transposition"/>
    <property type="evidence" value="ECO:0007669"/>
    <property type="project" value="InterPro"/>
</dbReference>
<feature type="domain" description="Integrase catalytic" evidence="7">
    <location>
        <begin position="241"/>
        <end position="404"/>
    </location>
</feature>
<evidence type="ECO:0000313" key="8">
    <source>
        <dbReference type="EMBL" id="AZQ74750.1"/>
    </source>
</evidence>
<dbReference type="InterPro" id="IPR001598">
    <property type="entry name" value="Transposase_IS30_CS"/>
</dbReference>
<proteinExistence type="inferred from homology"/>
<evidence type="ECO:0000256" key="6">
    <source>
        <dbReference type="SAM" id="MobiDB-lite"/>
    </source>
</evidence>
<dbReference type="InterPro" id="IPR051917">
    <property type="entry name" value="Transposase-Integrase"/>
</dbReference>
<dbReference type="NCBIfam" id="NF033563">
    <property type="entry name" value="transpos_IS30"/>
    <property type="match status" value="1"/>
</dbReference>
<dbReference type="SUPFAM" id="SSF46689">
    <property type="entry name" value="Homeodomain-like"/>
    <property type="match status" value="1"/>
</dbReference>
<keyword evidence="9" id="KW-1185">Reference proteome</keyword>
<dbReference type="InterPro" id="IPR025246">
    <property type="entry name" value="IS30-like_HTH"/>
</dbReference>
<dbReference type="InterPro" id="IPR012337">
    <property type="entry name" value="RNaseH-like_sf"/>
</dbReference>
<dbReference type="Pfam" id="PF00665">
    <property type="entry name" value="rve"/>
    <property type="match status" value="1"/>
</dbReference>
<feature type="region of interest" description="Disordered" evidence="6">
    <location>
        <begin position="214"/>
        <end position="234"/>
    </location>
</feature>
<dbReference type="GO" id="GO:0015074">
    <property type="term" value="P:DNA integration"/>
    <property type="evidence" value="ECO:0007669"/>
    <property type="project" value="InterPro"/>
</dbReference>
<feature type="compositionally biased region" description="Basic residues" evidence="6">
    <location>
        <begin position="215"/>
        <end position="233"/>
    </location>
</feature>
<dbReference type="PANTHER" id="PTHR10948">
    <property type="entry name" value="TRANSPOSASE"/>
    <property type="match status" value="1"/>
</dbReference>
<evidence type="ECO:0000256" key="4">
    <source>
        <dbReference type="ARBA" id="ARBA00023125"/>
    </source>
</evidence>
<dbReference type="Pfam" id="PF13936">
    <property type="entry name" value="HTH_38"/>
    <property type="match status" value="1"/>
</dbReference>
<sequence length="406" mass="46665">MDFEVRKVRKAQGAKKLHREREEYFRLMQLGYSNKEACRVVGINLRTGREWRNGRTSPHRTVAPALAPRTPRSTASRYLREDERIHIADRLREKATVRAIAAELGRSPSTVSREIRRNRTIGTRGQWYYRPHAAQARADARRPRPKPGKIGQNPELRDFIQEHLTRRWSPEQICHALRRQFPDRPEMHVTHETVYQALYVQGRGELRRELAKALRTGRARRRPHRQSGKRQPRAVRDMVMISERPAEAADRAVPGHWEGDLIVGTENKSAIGTLVERTTRYVMLVHLPIDHTAPNTRDALAETVRTLPANLRRSLTWDQGSEMAAHRAFTIATDVPVYFCDPASPWQRGTNENTNGLLRQYFPKGTDLSVHSREDLNAVAAELNSRPRKTLGWETPAERLSKLLAA</sequence>
<dbReference type="RefSeq" id="WP_126917252.1">
    <property type="nucleotide sequence ID" value="NZ_CP034587.1"/>
</dbReference>
<dbReference type="PROSITE" id="PS50994">
    <property type="entry name" value="INTEGRASE"/>
    <property type="match status" value="1"/>
</dbReference>
<evidence type="ECO:0000256" key="3">
    <source>
        <dbReference type="ARBA" id="ARBA00022578"/>
    </source>
</evidence>
<keyword evidence="3" id="KW-0815">Transposition</keyword>
<feature type="region of interest" description="Disordered" evidence="6">
    <location>
        <begin position="134"/>
        <end position="153"/>
    </location>
</feature>
<dbReference type="GO" id="GO:0005829">
    <property type="term" value="C:cytosol"/>
    <property type="evidence" value="ECO:0007669"/>
    <property type="project" value="TreeGrafter"/>
</dbReference>
<dbReference type="Gene3D" id="3.30.420.10">
    <property type="entry name" value="Ribonuclease H-like superfamily/Ribonuclease H"/>
    <property type="match status" value="1"/>
</dbReference>
<protein>
    <submittedName>
        <fullName evidence="8">IS30 family transposase</fullName>
    </submittedName>
</protein>
<comment type="similarity">
    <text evidence="2">Belongs to the transposase IS30 family.</text>
</comment>
<keyword evidence="4" id="KW-0238">DNA-binding</keyword>
<keyword evidence="5" id="KW-0233">DNA recombination</keyword>
<dbReference type="GO" id="GO:0003677">
    <property type="term" value="F:DNA binding"/>
    <property type="evidence" value="ECO:0007669"/>
    <property type="project" value="UniProtKB-KW"/>
</dbReference>
<evidence type="ECO:0000256" key="2">
    <source>
        <dbReference type="ARBA" id="ARBA00006363"/>
    </source>
</evidence>
<evidence type="ECO:0000313" key="9">
    <source>
        <dbReference type="Proteomes" id="UP000267900"/>
    </source>
</evidence>
<dbReference type="OrthoDB" id="9803231at2"/>
<dbReference type="InterPro" id="IPR053392">
    <property type="entry name" value="Transposase_IS30-like"/>
</dbReference>
<gene>
    <name evidence="8" type="ORF">EKH77_29285</name>
</gene>
<organism evidence="8 9">
    <name type="scientific">Streptomyces luteoverticillatus</name>
    <name type="common">Streptoverticillium luteoverticillatus</name>
    <dbReference type="NCBI Taxonomy" id="66425"/>
    <lineage>
        <taxon>Bacteria</taxon>
        <taxon>Bacillati</taxon>
        <taxon>Actinomycetota</taxon>
        <taxon>Actinomycetes</taxon>
        <taxon>Kitasatosporales</taxon>
        <taxon>Streptomycetaceae</taxon>
        <taxon>Streptomyces</taxon>
    </lineage>
</organism>
<feature type="region of interest" description="Disordered" evidence="6">
    <location>
        <begin position="52"/>
        <end position="72"/>
    </location>
</feature>
<dbReference type="SUPFAM" id="SSF53098">
    <property type="entry name" value="Ribonuclease H-like"/>
    <property type="match status" value="1"/>
</dbReference>
<dbReference type="GO" id="GO:0004803">
    <property type="term" value="F:transposase activity"/>
    <property type="evidence" value="ECO:0007669"/>
    <property type="project" value="InterPro"/>
</dbReference>
<dbReference type="InterPro" id="IPR036397">
    <property type="entry name" value="RNaseH_sf"/>
</dbReference>
<name>A0A3S9PQW2_STRLT</name>
<accession>A0A3S9PQW2</accession>
<evidence type="ECO:0000259" key="7">
    <source>
        <dbReference type="PROSITE" id="PS50994"/>
    </source>
</evidence>
<dbReference type="InterPro" id="IPR009057">
    <property type="entry name" value="Homeodomain-like_sf"/>
</dbReference>
<reference evidence="8 9" key="1">
    <citation type="submission" date="2018-12" db="EMBL/GenBank/DDBJ databases">
        <title>The whole draft genome of Streptomyce luteoverticillatus CGMCC 15060.</title>
        <authorList>
            <person name="Feng Z."/>
            <person name="Chen G."/>
            <person name="Zhang J."/>
            <person name="Zhu H."/>
            <person name="Yu X."/>
            <person name="Zhang W."/>
            <person name="Zhang X."/>
        </authorList>
    </citation>
    <scope>NUCLEOTIDE SEQUENCE [LARGE SCALE GENOMIC DNA]</scope>
    <source>
        <strain evidence="8 9">CGMCC 15060</strain>
    </source>
</reference>
<dbReference type="PANTHER" id="PTHR10948:SF23">
    <property type="entry name" value="TRANSPOSASE INSI FOR INSERTION SEQUENCE ELEMENT IS30A-RELATED"/>
    <property type="match status" value="1"/>
</dbReference>
<evidence type="ECO:0000256" key="5">
    <source>
        <dbReference type="ARBA" id="ARBA00023172"/>
    </source>
</evidence>
<dbReference type="InterPro" id="IPR001584">
    <property type="entry name" value="Integrase_cat-core"/>
</dbReference>
<dbReference type="PROSITE" id="PS01043">
    <property type="entry name" value="TRANSPOSASE_IS30"/>
    <property type="match status" value="1"/>
</dbReference>